<keyword evidence="2" id="KW-0479">Metal-binding</keyword>
<name>A0A4D6YB15_BUCMH</name>
<dbReference type="HAMAP" id="MF_00944">
    <property type="entry name" value="YchF_OLA1_ATPase"/>
    <property type="match status" value="1"/>
</dbReference>
<dbReference type="Gene3D" id="1.10.150.300">
    <property type="entry name" value="TGS-like domain"/>
    <property type="match status" value="1"/>
</dbReference>
<comment type="similarity">
    <text evidence="6">Belongs to the TRAFAC class OBG-HflX-like GTPase superfamily. OBG GTPase family. YchF/OLA1 subfamily.</text>
</comment>
<dbReference type="PIRSF" id="PIRSF006641">
    <property type="entry name" value="CHP00092"/>
    <property type="match status" value="1"/>
</dbReference>
<dbReference type="SUPFAM" id="SSF52540">
    <property type="entry name" value="P-loop containing nucleoside triphosphate hydrolases"/>
    <property type="match status" value="1"/>
</dbReference>
<dbReference type="GO" id="GO:0046872">
    <property type="term" value="F:metal ion binding"/>
    <property type="evidence" value="ECO:0007669"/>
    <property type="project" value="UniProtKB-KW"/>
</dbReference>
<evidence type="ECO:0000256" key="1">
    <source>
        <dbReference type="ARBA" id="ARBA00001946"/>
    </source>
</evidence>
<dbReference type="Pfam" id="PF06071">
    <property type="entry name" value="YchF-GTPase_C"/>
    <property type="match status" value="1"/>
</dbReference>
<dbReference type="NCBIfam" id="TIGR00092">
    <property type="entry name" value="redox-regulated ATPase YchF"/>
    <property type="match status" value="1"/>
</dbReference>
<dbReference type="PANTHER" id="PTHR23305">
    <property type="entry name" value="OBG GTPASE FAMILY"/>
    <property type="match status" value="1"/>
</dbReference>
<keyword evidence="5" id="KW-0460">Magnesium</keyword>
<comment type="cofactor">
    <cofactor evidence="1">
        <name>Mg(2+)</name>
        <dbReference type="ChEBI" id="CHEBI:18420"/>
    </cofactor>
</comment>
<feature type="domain" description="OBG-type G" evidence="7">
    <location>
        <begin position="3"/>
        <end position="200"/>
    </location>
</feature>
<dbReference type="PRINTS" id="PR00326">
    <property type="entry name" value="GTP1OBG"/>
</dbReference>
<organism evidence="8 9">
    <name type="scientific">Buchnera aphidicola subsp. Melaphis rhois</name>
    <dbReference type="NCBI Taxonomy" id="118103"/>
    <lineage>
        <taxon>Bacteria</taxon>
        <taxon>Pseudomonadati</taxon>
        <taxon>Pseudomonadota</taxon>
        <taxon>Gammaproteobacteria</taxon>
        <taxon>Enterobacterales</taxon>
        <taxon>Erwiniaceae</taxon>
        <taxon>Buchnera</taxon>
    </lineage>
</organism>
<dbReference type="InterPro" id="IPR013029">
    <property type="entry name" value="YchF_C"/>
</dbReference>
<evidence type="ECO:0000313" key="9">
    <source>
        <dbReference type="Proteomes" id="UP000298566"/>
    </source>
</evidence>
<evidence type="ECO:0000256" key="6">
    <source>
        <dbReference type="HAMAP-Rule" id="MF_00944"/>
    </source>
</evidence>
<dbReference type="InterPro" id="IPR006073">
    <property type="entry name" value="GTP-bd"/>
</dbReference>
<comment type="function">
    <text evidence="6">ATPase that binds to both the 70S ribosome and the 50S ribosomal subunit in a nucleotide-independent manner.</text>
</comment>
<dbReference type="InterPro" id="IPR027417">
    <property type="entry name" value="P-loop_NTPase"/>
</dbReference>
<dbReference type="GO" id="GO:0005524">
    <property type="term" value="F:ATP binding"/>
    <property type="evidence" value="ECO:0007669"/>
    <property type="project" value="UniProtKB-UniRule"/>
</dbReference>
<evidence type="ECO:0000256" key="2">
    <source>
        <dbReference type="ARBA" id="ARBA00022723"/>
    </source>
</evidence>
<dbReference type="CDD" id="cd01900">
    <property type="entry name" value="YchF"/>
    <property type="match status" value="1"/>
</dbReference>
<dbReference type="Gene3D" id="3.10.20.30">
    <property type="match status" value="1"/>
</dbReference>
<gene>
    <name evidence="6 8" type="primary">ychF</name>
    <name evidence="8" type="ORF">D9V73_00915</name>
</gene>
<dbReference type="FunFam" id="3.10.20.30:FF:000029">
    <property type="entry name" value="Obg-like ATPase 1"/>
    <property type="match status" value="1"/>
</dbReference>
<proteinExistence type="inferred from homology"/>
<evidence type="ECO:0000256" key="4">
    <source>
        <dbReference type="ARBA" id="ARBA00022840"/>
    </source>
</evidence>
<dbReference type="InterPro" id="IPR031167">
    <property type="entry name" value="G_OBG"/>
</dbReference>
<dbReference type="PANTHER" id="PTHR23305:SF18">
    <property type="entry name" value="OBG-TYPE G DOMAIN-CONTAINING PROTEIN"/>
    <property type="match status" value="1"/>
</dbReference>
<dbReference type="GO" id="GO:0016887">
    <property type="term" value="F:ATP hydrolysis activity"/>
    <property type="evidence" value="ECO:0007669"/>
    <property type="project" value="UniProtKB-UniRule"/>
</dbReference>
<dbReference type="InterPro" id="IPR041706">
    <property type="entry name" value="YchF_N"/>
</dbReference>
<keyword evidence="3 6" id="KW-0547">Nucleotide-binding</keyword>
<dbReference type="PROSITE" id="PS51710">
    <property type="entry name" value="G_OBG"/>
    <property type="match status" value="1"/>
</dbReference>
<dbReference type="Pfam" id="PF01926">
    <property type="entry name" value="MMR_HSR1"/>
    <property type="match status" value="1"/>
</dbReference>
<evidence type="ECO:0000259" key="7">
    <source>
        <dbReference type="PROSITE" id="PS51710"/>
    </source>
</evidence>
<evidence type="ECO:0000313" key="8">
    <source>
        <dbReference type="EMBL" id="QCI23214.1"/>
    </source>
</evidence>
<feature type="binding site" evidence="6">
    <location>
        <begin position="12"/>
        <end position="17"/>
    </location>
    <ligand>
        <name>ATP</name>
        <dbReference type="ChEBI" id="CHEBI:30616"/>
    </ligand>
</feature>
<dbReference type="GO" id="GO:0043023">
    <property type="term" value="F:ribosomal large subunit binding"/>
    <property type="evidence" value="ECO:0007669"/>
    <property type="project" value="UniProtKB-UniRule"/>
</dbReference>
<sequence>MGFKCGLVGLPNVGKSTIFNQLTNLKIPADNFPFCTIKPNVGIMLVSDDRLNTLYNIVSSSKIIPAYVELVDIAGLVKGAYKGEGLGNRFLDHIRQTDLIIHIVRGFKNDNVTHIYGQIDPVNDIEIINLELMLSDLEICTNRMYRLKKNYILKRSIIDREIEILDRCLACLKENRLLKLLNLTSEEINIIDYLKFITLKPMIYVVNASRNFKDNVCIKGINDISKNEDSIVLVVYMDIRNDNFISNNKKNNNFKTLELNSDESGLSAITYHGYKLLKLKTFFTVGKKEIHAWTTTNNIKICQSVKCIHTDLSKGFIRAQVISYFDFVKYGGEKNSKKFGKVRIEGKNYHINDGDIINVLYKI</sequence>
<reference evidence="8 9" key="1">
    <citation type="submission" date="2018-10" db="EMBL/GenBank/DDBJ databases">
        <title>Comparative functional genomics of the obligate endosymbiont Buchnera aphidicola.</title>
        <authorList>
            <person name="Chong R.A."/>
        </authorList>
    </citation>
    <scope>NUCLEOTIDE SEQUENCE [LARGE SCALE GENOMIC DNA]</scope>
    <source>
        <strain evidence="8 9">Mrh</strain>
    </source>
</reference>
<dbReference type="GO" id="GO:0005737">
    <property type="term" value="C:cytoplasm"/>
    <property type="evidence" value="ECO:0007669"/>
    <property type="project" value="TreeGrafter"/>
</dbReference>
<keyword evidence="4 6" id="KW-0067">ATP-binding</keyword>
<dbReference type="EMBL" id="CP033004">
    <property type="protein sequence ID" value="QCI23214.1"/>
    <property type="molecule type" value="Genomic_DNA"/>
</dbReference>
<dbReference type="FunFam" id="1.10.150.300:FF:000001">
    <property type="entry name" value="Ribosome-binding ATPase YchF"/>
    <property type="match status" value="1"/>
</dbReference>
<dbReference type="OrthoDB" id="9810373at2"/>
<evidence type="ECO:0000256" key="3">
    <source>
        <dbReference type="ARBA" id="ARBA00022741"/>
    </source>
</evidence>
<protein>
    <recommendedName>
        <fullName evidence="6">Ribosome-binding ATPase YchF</fullName>
    </recommendedName>
</protein>
<dbReference type="InterPro" id="IPR004396">
    <property type="entry name" value="ATPase_YchF/OLA1"/>
</dbReference>
<dbReference type="InterPro" id="IPR012676">
    <property type="entry name" value="TGS-like"/>
</dbReference>
<dbReference type="AlphaFoldDB" id="A0A4D6YB15"/>
<dbReference type="RefSeq" id="WP_158336415.1">
    <property type="nucleotide sequence ID" value="NZ_CP033004.1"/>
</dbReference>
<dbReference type="InterPro" id="IPR012675">
    <property type="entry name" value="Beta-grasp_dom_sf"/>
</dbReference>
<dbReference type="Gene3D" id="3.40.50.300">
    <property type="entry name" value="P-loop containing nucleotide triphosphate hydrolases"/>
    <property type="match status" value="1"/>
</dbReference>
<evidence type="ECO:0000256" key="5">
    <source>
        <dbReference type="ARBA" id="ARBA00022842"/>
    </source>
</evidence>
<dbReference type="GO" id="GO:0005525">
    <property type="term" value="F:GTP binding"/>
    <property type="evidence" value="ECO:0007669"/>
    <property type="project" value="InterPro"/>
</dbReference>
<dbReference type="Proteomes" id="UP000298566">
    <property type="component" value="Chromosome"/>
</dbReference>
<dbReference type="InterPro" id="IPR023192">
    <property type="entry name" value="TGS-like_dom_sf"/>
</dbReference>
<accession>A0A4D6YB15</accession>
<dbReference type="SUPFAM" id="SSF81271">
    <property type="entry name" value="TGS-like"/>
    <property type="match status" value="1"/>
</dbReference>